<dbReference type="AlphaFoldDB" id="A0A6G1CQ67"/>
<evidence type="ECO:0000256" key="1">
    <source>
        <dbReference type="SAM" id="MobiDB-lite"/>
    </source>
</evidence>
<proteinExistence type="predicted"/>
<keyword evidence="2" id="KW-0732">Signal</keyword>
<sequence length="202" mass="21082">MLCSLVALSIICARFSPSGQARCCSFVVGAEAVVVGGVIVVRVEAVVVGGDLVVGVEGGVVDGDAVVVDGDLVVGVEVEVVNGDLMVGVEAEVVDREGRRRGREESRPSSGGSNSRGYGRPEESYPEAYFRRGVHHDAEKLTTTNAAAATAEQEKEGEAAPAGVTGDNDAWLGYPEDGSGRGRPLSYARKHGGQQQQQYDYG</sequence>
<keyword evidence="4" id="KW-1185">Reference proteome</keyword>
<dbReference type="Proteomes" id="UP000479710">
    <property type="component" value="Unassembled WGS sequence"/>
</dbReference>
<feature type="compositionally biased region" description="Low complexity" evidence="1">
    <location>
        <begin position="193"/>
        <end position="202"/>
    </location>
</feature>
<comment type="caution">
    <text evidence="3">The sequence shown here is derived from an EMBL/GenBank/DDBJ whole genome shotgun (WGS) entry which is preliminary data.</text>
</comment>
<accession>A0A6G1CQ67</accession>
<feature type="compositionally biased region" description="Basic and acidic residues" evidence="1">
    <location>
        <begin position="96"/>
        <end position="107"/>
    </location>
</feature>
<feature type="region of interest" description="Disordered" evidence="1">
    <location>
        <begin position="96"/>
        <end position="123"/>
    </location>
</feature>
<protein>
    <submittedName>
        <fullName evidence="3">Uncharacterized protein</fullName>
    </submittedName>
</protein>
<feature type="signal peptide" evidence="2">
    <location>
        <begin position="1"/>
        <end position="21"/>
    </location>
</feature>
<name>A0A6G1CQ67_9ORYZ</name>
<gene>
    <name evidence="3" type="ORF">E2562_011794</name>
</gene>
<feature type="region of interest" description="Disordered" evidence="1">
    <location>
        <begin position="148"/>
        <end position="202"/>
    </location>
</feature>
<feature type="compositionally biased region" description="Low complexity" evidence="1">
    <location>
        <begin position="108"/>
        <end position="118"/>
    </location>
</feature>
<evidence type="ECO:0000313" key="3">
    <source>
        <dbReference type="EMBL" id="KAF0901964.1"/>
    </source>
</evidence>
<organism evidence="3 4">
    <name type="scientific">Oryza meyeriana var. granulata</name>
    <dbReference type="NCBI Taxonomy" id="110450"/>
    <lineage>
        <taxon>Eukaryota</taxon>
        <taxon>Viridiplantae</taxon>
        <taxon>Streptophyta</taxon>
        <taxon>Embryophyta</taxon>
        <taxon>Tracheophyta</taxon>
        <taxon>Spermatophyta</taxon>
        <taxon>Magnoliopsida</taxon>
        <taxon>Liliopsida</taxon>
        <taxon>Poales</taxon>
        <taxon>Poaceae</taxon>
        <taxon>BOP clade</taxon>
        <taxon>Oryzoideae</taxon>
        <taxon>Oryzeae</taxon>
        <taxon>Oryzinae</taxon>
        <taxon>Oryza</taxon>
        <taxon>Oryza meyeriana</taxon>
    </lineage>
</organism>
<evidence type="ECO:0000313" key="4">
    <source>
        <dbReference type="Proteomes" id="UP000479710"/>
    </source>
</evidence>
<evidence type="ECO:0000256" key="2">
    <source>
        <dbReference type="SAM" id="SignalP"/>
    </source>
</evidence>
<dbReference type="OrthoDB" id="749662at2759"/>
<feature type="chain" id="PRO_5026126494" evidence="2">
    <location>
        <begin position="22"/>
        <end position="202"/>
    </location>
</feature>
<dbReference type="EMBL" id="SPHZ02000008">
    <property type="protein sequence ID" value="KAF0901964.1"/>
    <property type="molecule type" value="Genomic_DNA"/>
</dbReference>
<reference evidence="3 4" key="1">
    <citation type="submission" date="2019-11" db="EMBL/GenBank/DDBJ databases">
        <title>Whole genome sequence of Oryza granulata.</title>
        <authorList>
            <person name="Li W."/>
        </authorList>
    </citation>
    <scope>NUCLEOTIDE SEQUENCE [LARGE SCALE GENOMIC DNA]</scope>
    <source>
        <strain evidence="4">cv. Menghai</strain>
        <tissue evidence="3">Leaf</tissue>
    </source>
</reference>